<dbReference type="InterPro" id="IPR011961">
    <property type="entry name" value="RimM"/>
</dbReference>
<comment type="similarity">
    <text evidence="5">Belongs to the RimM family.</text>
</comment>
<proteinExistence type="inferred from homology"/>
<dbReference type="InterPro" id="IPR011033">
    <property type="entry name" value="PRC_barrel-like_sf"/>
</dbReference>
<keyword evidence="3 5" id="KW-0698">rRNA processing</keyword>
<dbReference type="InterPro" id="IPR036976">
    <property type="entry name" value="RimM_N_sf"/>
</dbReference>
<keyword evidence="2 5" id="KW-0690">Ribosome biogenesis</keyword>
<evidence type="ECO:0000259" key="6">
    <source>
        <dbReference type="Pfam" id="PF01782"/>
    </source>
</evidence>
<dbReference type="SUPFAM" id="SSF50346">
    <property type="entry name" value="PRC-barrel domain"/>
    <property type="match status" value="1"/>
</dbReference>
<comment type="subcellular location">
    <subcellularLocation>
        <location evidence="5">Cytoplasm</location>
    </subcellularLocation>
</comment>
<feature type="domain" description="RimM N-terminal" evidence="6">
    <location>
        <begin position="11"/>
        <end position="91"/>
    </location>
</feature>
<dbReference type="Pfam" id="PF01782">
    <property type="entry name" value="RimM"/>
    <property type="match status" value="1"/>
</dbReference>
<sequence>MNAGSAGDTVVVGRILGAWGVQGWIQVYSWTDPPEALFTYQPWYLGGPDRAVALLDWKRSGQRLVARLPDVDCPEKAAALADASILVGRSQLPDPRPGQYYWHDLIDLEVFNLQGHRWGRITRLLPTGAHDVLQVVGEDKKTILIPFVPDRFIREVDLAAGQVRVDWPREWED</sequence>
<evidence type="ECO:0000259" key="7">
    <source>
        <dbReference type="Pfam" id="PF24986"/>
    </source>
</evidence>
<dbReference type="InterPro" id="IPR056792">
    <property type="entry name" value="PRC_RimM"/>
</dbReference>
<dbReference type="GO" id="GO:0006364">
    <property type="term" value="P:rRNA processing"/>
    <property type="evidence" value="ECO:0007669"/>
    <property type="project" value="UniProtKB-UniRule"/>
</dbReference>
<keyword evidence="9" id="KW-1185">Reference proteome</keyword>
<reference evidence="8 9" key="1">
    <citation type="submission" date="2020-02" db="EMBL/GenBank/DDBJ databases">
        <authorList>
            <person name="Zhang X.-Y."/>
        </authorList>
    </citation>
    <scope>NUCLEOTIDE SEQUENCE [LARGE SCALE GENOMIC DNA]</scope>
    <source>
        <strain evidence="8 9">C33</strain>
    </source>
</reference>
<dbReference type="RefSeq" id="WP_164209733.1">
    <property type="nucleotide sequence ID" value="NZ_JAAGSC010000031.1"/>
</dbReference>
<feature type="domain" description="Ribosome maturation factor RimM PRC barrel" evidence="7">
    <location>
        <begin position="102"/>
        <end position="171"/>
    </location>
</feature>
<dbReference type="SUPFAM" id="SSF50447">
    <property type="entry name" value="Translation proteins"/>
    <property type="match status" value="1"/>
</dbReference>
<name>A0A845UXB0_9GAMM</name>
<dbReference type="NCBIfam" id="TIGR02273">
    <property type="entry name" value="16S_RimM"/>
    <property type="match status" value="1"/>
</dbReference>
<comment type="subunit">
    <text evidence="5">Binds ribosomal protein uS19.</text>
</comment>
<protein>
    <recommendedName>
        <fullName evidence="5">Ribosome maturation factor RimM</fullName>
    </recommendedName>
</protein>
<keyword evidence="1 5" id="KW-0963">Cytoplasm</keyword>
<dbReference type="AlphaFoldDB" id="A0A845UXB0"/>
<dbReference type="GO" id="GO:0042274">
    <property type="term" value="P:ribosomal small subunit biogenesis"/>
    <property type="evidence" value="ECO:0007669"/>
    <property type="project" value="UniProtKB-UniRule"/>
</dbReference>
<evidence type="ECO:0000256" key="3">
    <source>
        <dbReference type="ARBA" id="ARBA00022552"/>
    </source>
</evidence>
<dbReference type="Gene3D" id="2.40.30.60">
    <property type="entry name" value="RimM"/>
    <property type="match status" value="1"/>
</dbReference>
<dbReference type="GO" id="GO:0043022">
    <property type="term" value="F:ribosome binding"/>
    <property type="evidence" value="ECO:0007669"/>
    <property type="project" value="InterPro"/>
</dbReference>
<organism evidence="8 9">
    <name type="scientific">Wenzhouxiangella limi</name>
    <dbReference type="NCBI Taxonomy" id="2707351"/>
    <lineage>
        <taxon>Bacteria</taxon>
        <taxon>Pseudomonadati</taxon>
        <taxon>Pseudomonadota</taxon>
        <taxon>Gammaproteobacteria</taxon>
        <taxon>Chromatiales</taxon>
        <taxon>Wenzhouxiangellaceae</taxon>
        <taxon>Wenzhouxiangella</taxon>
    </lineage>
</organism>
<evidence type="ECO:0000313" key="9">
    <source>
        <dbReference type="Proteomes" id="UP000484885"/>
    </source>
</evidence>
<comment type="domain">
    <text evidence="5">The PRC barrel domain binds ribosomal protein uS19.</text>
</comment>
<dbReference type="Pfam" id="PF24986">
    <property type="entry name" value="PRC_RimM"/>
    <property type="match status" value="1"/>
</dbReference>
<dbReference type="InterPro" id="IPR002676">
    <property type="entry name" value="RimM_N"/>
</dbReference>
<evidence type="ECO:0000256" key="2">
    <source>
        <dbReference type="ARBA" id="ARBA00022517"/>
    </source>
</evidence>
<dbReference type="Proteomes" id="UP000484885">
    <property type="component" value="Unassembled WGS sequence"/>
</dbReference>
<evidence type="ECO:0000256" key="5">
    <source>
        <dbReference type="HAMAP-Rule" id="MF_00014"/>
    </source>
</evidence>
<dbReference type="PANTHER" id="PTHR33692">
    <property type="entry name" value="RIBOSOME MATURATION FACTOR RIMM"/>
    <property type="match status" value="1"/>
</dbReference>
<gene>
    <name evidence="5 8" type="primary">rimM</name>
    <name evidence="8" type="ORF">G3I74_01880</name>
</gene>
<comment type="caution">
    <text evidence="8">The sequence shown here is derived from an EMBL/GenBank/DDBJ whole genome shotgun (WGS) entry which is preliminary data.</text>
</comment>
<dbReference type="HAMAP" id="MF_00014">
    <property type="entry name" value="Ribosome_mat_RimM"/>
    <property type="match status" value="1"/>
</dbReference>
<evidence type="ECO:0000256" key="1">
    <source>
        <dbReference type="ARBA" id="ARBA00022490"/>
    </source>
</evidence>
<dbReference type="InterPro" id="IPR009000">
    <property type="entry name" value="Transl_B-barrel_sf"/>
</dbReference>
<dbReference type="Gene3D" id="2.30.30.240">
    <property type="entry name" value="PRC-barrel domain"/>
    <property type="match status" value="1"/>
</dbReference>
<dbReference type="EMBL" id="JAAGSC010000031">
    <property type="protein sequence ID" value="NDY94480.1"/>
    <property type="molecule type" value="Genomic_DNA"/>
</dbReference>
<dbReference type="GO" id="GO:0005840">
    <property type="term" value="C:ribosome"/>
    <property type="evidence" value="ECO:0007669"/>
    <property type="project" value="InterPro"/>
</dbReference>
<keyword evidence="4 5" id="KW-0143">Chaperone</keyword>
<comment type="function">
    <text evidence="5">An accessory protein needed during the final step in the assembly of 30S ribosomal subunit, possibly for assembly of the head region. Essential for efficient processing of 16S rRNA. May be needed both before and after RbfA during the maturation of 16S rRNA. It has affinity for free ribosomal 30S subunits but not for 70S ribosomes.</text>
</comment>
<accession>A0A845UXB0</accession>
<evidence type="ECO:0000313" key="8">
    <source>
        <dbReference type="EMBL" id="NDY94480.1"/>
    </source>
</evidence>
<evidence type="ECO:0000256" key="4">
    <source>
        <dbReference type="ARBA" id="ARBA00023186"/>
    </source>
</evidence>
<dbReference type="GO" id="GO:0005737">
    <property type="term" value="C:cytoplasm"/>
    <property type="evidence" value="ECO:0007669"/>
    <property type="project" value="UniProtKB-SubCell"/>
</dbReference>
<dbReference type="PANTHER" id="PTHR33692:SF1">
    <property type="entry name" value="RIBOSOME MATURATION FACTOR RIMM"/>
    <property type="match status" value="1"/>
</dbReference>